<evidence type="ECO:0000313" key="6">
    <source>
        <dbReference type="EMBL" id="AFL55166.1"/>
    </source>
</evidence>
<dbReference type="GO" id="GO:0032196">
    <property type="term" value="P:transposition"/>
    <property type="evidence" value="ECO:0007669"/>
    <property type="project" value="UniProtKB-KW"/>
</dbReference>
<dbReference type="HOGENOM" id="CLU_067322_1_2_5"/>
<gene>
    <name evidence="6" type="ORF">USDA257_p04510</name>
</gene>
<dbReference type="PANTHER" id="PTHR35528">
    <property type="entry name" value="BLL1675 PROTEIN"/>
    <property type="match status" value="1"/>
</dbReference>
<dbReference type="GO" id="GO:0003677">
    <property type="term" value="F:DNA binding"/>
    <property type="evidence" value="ECO:0007669"/>
    <property type="project" value="UniProtKB-KW"/>
</dbReference>
<keyword evidence="2" id="KW-0238">DNA-binding</keyword>
<dbReference type="EMBL" id="CP003566">
    <property type="protein sequence ID" value="AFL55166.1"/>
    <property type="molecule type" value="Genomic_DNA"/>
</dbReference>
<geneLocation type="plasmid" evidence="7">
    <name>pUSDA257 fragment 3</name>
</geneLocation>
<dbReference type="NCBIfam" id="NF033587">
    <property type="entry name" value="transpos_IS6"/>
    <property type="match status" value="1"/>
</dbReference>
<dbReference type="GO" id="GO:0006310">
    <property type="term" value="P:DNA recombination"/>
    <property type="evidence" value="ECO:0007669"/>
    <property type="project" value="UniProtKB-KW"/>
</dbReference>
<evidence type="ECO:0000256" key="3">
    <source>
        <dbReference type="ARBA" id="ARBA00023172"/>
    </source>
</evidence>
<protein>
    <submittedName>
        <fullName evidence="6">Transposase</fullName>
    </submittedName>
</protein>
<evidence type="ECO:0000256" key="1">
    <source>
        <dbReference type="ARBA" id="ARBA00022578"/>
    </source>
</evidence>
<reference evidence="6" key="1">
    <citation type="journal article" date="2012" name="J. Bacteriol.">
        <title>Complete genome sequence of the broad-host-range strain Sinorhizobium fredii USDA257.</title>
        <authorList>
            <person name="Schuldes J."/>
            <person name="Rodriguez Orbegoso M."/>
            <person name="Schmeisser C."/>
            <person name="Krishnan H.B."/>
            <person name="Daniel R."/>
            <person name="Streit W.R."/>
        </authorList>
    </citation>
    <scope>NUCLEOTIDE SEQUENCE [LARGE SCALE GENOMIC DNA]</scope>
    <source>
        <strain evidence="6">USDA 257</strain>
        <plasmid evidence="6">pUSDA257</plasmid>
    </source>
</reference>
<keyword evidence="1" id="KW-0815">Transposition</keyword>
<accession>I3XH10</accession>
<dbReference type="InterPro" id="IPR052183">
    <property type="entry name" value="IS_Transposase"/>
</dbReference>
<dbReference type="InterPro" id="IPR047930">
    <property type="entry name" value="Transpos_IS6"/>
</dbReference>
<feature type="compositionally biased region" description="Basic residues" evidence="4">
    <location>
        <begin position="180"/>
        <end position="192"/>
    </location>
</feature>
<feature type="region of interest" description="Disordered" evidence="4">
    <location>
        <begin position="164"/>
        <end position="192"/>
    </location>
</feature>
<evidence type="ECO:0000256" key="4">
    <source>
        <dbReference type="SAM" id="MobiDB-lite"/>
    </source>
</evidence>
<proteinExistence type="predicted"/>
<evidence type="ECO:0000313" key="7">
    <source>
        <dbReference type="Proteomes" id="UP000006180"/>
    </source>
</evidence>
<keyword evidence="6" id="KW-0614">Plasmid</keyword>
<dbReference type="PANTHER" id="PTHR35528:SF3">
    <property type="entry name" value="BLL1675 PROTEIN"/>
    <property type="match status" value="1"/>
</dbReference>
<evidence type="ECO:0000259" key="5">
    <source>
        <dbReference type="Pfam" id="PF13610"/>
    </source>
</evidence>
<dbReference type="Pfam" id="PF13610">
    <property type="entry name" value="DDE_Tnp_IS240"/>
    <property type="match status" value="1"/>
</dbReference>
<sequence>MRTWAMSEVARDPLYRRHRYPAEIIAHAVWLYFRFPLSLRMVEDMLASRGIIVTHQTIRSWAEKFGRHFAREIKRRSAGCLGDKWHLDECVVAINGKKQWLWRAVDQDGFVLEVLVQSRRNAKAAKRLMRKLLKAQGRTPRVMITDKLRSYDAARRDLMPGVEHRSHKGLNNRAENSHQPTRRRERTMKRFKSARQLQRFVSMIRLPTCSTFPAIRCHRLNIKTCVTPPCKSGAKSRVSPQPDSRPRQLSLHQSADNFTVPSHRHLFLGG</sequence>
<name>I3XH10_SINF2</name>
<dbReference type="AlphaFoldDB" id="I3XH10"/>
<evidence type="ECO:0000256" key="2">
    <source>
        <dbReference type="ARBA" id="ARBA00023125"/>
    </source>
</evidence>
<feature type="region of interest" description="Disordered" evidence="4">
    <location>
        <begin position="228"/>
        <end position="248"/>
    </location>
</feature>
<dbReference type="PATRIC" id="fig|1185652.3.peg.6844"/>
<keyword evidence="3" id="KW-0233">DNA recombination</keyword>
<feature type="domain" description="DDE" evidence="5">
    <location>
        <begin position="83"/>
        <end position="204"/>
    </location>
</feature>
<dbReference type="InterPro" id="IPR032874">
    <property type="entry name" value="DDE_dom"/>
</dbReference>
<organism evidence="6">
    <name type="scientific">Sinorhizobium fredii (strain USDA 257)</name>
    <dbReference type="NCBI Taxonomy" id="1185652"/>
    <lineage>
        <taxon>Bacteria</taxon>
        <taxon>Pseudomonadati</taxon>
        <taxon>Pseudomonadota</taxon>
        <taxon>Alphaproteobacteria</taxon>
        <taxon>Hyphomicrobiales</taxon>
        <taxon>Rhizobiaceae</taxon>
        <taxon>Sinorhizobium/Ensifer group</taxon>
        <taxon>Sinorhizobium</taxon>
    </lineage>
</organism>